<evidence type="ECO:0000313" key="3">
    <source>
        <dbReference type="Proteomes" id="UP000298652"/>
    </source>
</evidence>
<name>A0A4U6VTM7_SETVI</name>
<dbReference type="AlphaFoldDB" id="A0A4U6VTM7"/>
<gene>
    <name evidence="2" type="ORF">SEVIR_2G156100v2</name>
</gene>
<evidence type="ECO:0000256" key="1">
    <source>
        <dbReference type="SAM" id="MobiDB-lite"/>
    </source>
</evidence>
<proteinExistence type="predicted"/>
<sequence length="205" mass="22046">MSRVLAFTFKFQVRRSPTTHSATSGSTANSYSDDDFGFDRDSNSNSDDGYGSDHDLNSESDGDSGSDYNSESDGDSGSDYNSKSDGDSGSGYNSESDDDSGFDRNAESDGNSSFNSNLKSNSDSEFDYNSKVQLHHELVDDYGRLTDDFFDYVAGTPTTTVGLPMTPSTTGSSSTTSTMLRARCRAYTPGPRVDPGRPTVGRTRT</sequence>
<feature type="region of interest" description="Disordered" evidence="1">
    <location>
        <begin position="15"/>
        <end position="122"/>
    </location>
</feature>
<feature type="compositionally biased region" description="Polar residues" evidence="1">
    <location>
        <begin position="15"/>
        <end position="29"/>
    </location>
</feature>
<accession>A0A4U6VTM7</accession>
<evidence type="ECO:0000313" key="2">
    <source>
        <dbReference type="EMBL" id="TKW32254.1"/>
    </source>
</evidence>
<keyword evidence="3" id="KW-1185">Reference proteome</keyword>
<feature type="compositionally biased region" description="Acidic residues" evidence="1">
    <location>
        <begin position="58"/>
        <end position="76"/>
    </location>
</feature>
<feature type="compositionally biased region" description="Low complexity" evidence="1">
    <location>
        <begin position="111"/>
        <end position="122"/>
    </location>
</feature>
<dbReference type="Gramene" id="TKW32254">
    <property type="protein sequence ID" value="TKW32254"/>
    <property type="gene ID" value="SEVIR_2G156100v2"/>
</dbReference>
<reference evidence="2" key="1">
    <citation type="submission" date="2019-03" db="EMBL/GenBank/DDBJ databases">
        <title>WGS assembly of Setaria viridis.</title>
        <authorList>
            <person name="Huang P."/>
            <person name="Jenkins J."/>
            <person name="Grimwood J."/>
            <person name="Barry K."/>
            <person name="Healey A."/>
            <person name="Mamidi S."/>
            <person name="Sreedasyam A."/>
            <person name="Shu S."/>
            <person name="Feldman M."/>
            <person name="Wu J."/>
            <person name="Yu Y."/>
            <person name="Chen C."/>
            <person name="Johnson J."/>
            <person name="Rokhsar D."/>
            <person name="Baxter I."/>
            <person name="Schmutz J."/>
            <person name="Brutnell T."/>
            <person name="Kellogg E."/>
        </authorList>
    </citation>
    <scope>NUCLEOTIDE SEQUENCE [LARGE SCALE GENOMIC DNA]</scope>
</reference>
<organism evidence="2 3">
    <name type="scientific">Setaria viridis</name>
    <name type="common">Green bristlegrass</name>
    <name type="synonym">Setaria italica subsp. viridis</name>
    <dbReference type="NCBI Taxonomy" id="4556"/>
    <lineage>
        <taxon>Eukaryota</taxon>
        <taxon>Viridiplantae</taxon>
        <taxon>Streptophyta</taxon>
        <taxon>Embryophyta</taxon>
        <taxon>Tracheophyta</taxon>
        <taxon>Spermatophyta</taxon>
        <taxon>Magnoliopsida</taxon>
        <taxon>Liliopsida</taxon>
        <taxon>Poales</taxon>
        <taxon>Poaceae</taxon>
        <taxon>PACMAD clade</taxon>
        <taxon>Panicoideae</taxon>
        <taxon>Panicodae</taxon>
        <taxon>Paniceae</taxon>
        <taxon>Cenchrinae</taxon>
        <taxon>Setaria</taxon>
    </lineage>
</organism>
<dbReference type="EMBL" id="CM016553">
    <property type="protein sequence ID" value="TKW32254.1"/>
    <property type="molecule type" value="Genomic_DNA"/>
</dbReference>
<dbReference type="Proteomes" id="UP000298652">
    <property type="component" value="Chromosome 2"/>
</dbReference>
<protein>
    <submittedName>
        <fullName evidence="2">Uncharacterized protein</fullName>
    </submittedName>
</protein>